<gene>
    <name evidence="3" type="ORF">VZD24_06980</name>
    <name evidence="2" type="ORF">VZD85_00060</name>
</gene>
<evidence type="ECO:0000313" key="2">
    <source>
        <dbReference type="EMBL" id="MEM0516728.1"/>
    </source>
</evidence>
<dbReference type="Proteomes" id="UP001390963">
    <property type="component" value="Unassembled WGS sequence"/>
</dbReference>
<keyword evidence="1" id="KW-0732">Signal</keyword>
<reference evidence="2 5" key="1">
    <citation type="submission" date="2024-01" db="EMBL/GenBank/DDBJ databases">
        <title>Aequorivita flavus sp. nov., isolated from deep-sea sediment.</title>
        <authorList>
            <person name="Chen X."/>
        </authorList>
    </citation>
    <scope>NUCLEOTIDE SEQUENCE</scope>
    <source>
        <strain evidence="2">MCCC 1A16923</strain>
        <strain evidence="3 5">MCCC 1A16935</strain>
    </source>
</reference>
<accession>A0AB35YPT6</accession>
<name>A0AB35YPT6_9FLAO</name>
<dbReference type="EMBL" id="JBANCF010000004">
    <property type="protein sequence ID" value="MEM0573252.1"/>
    <property type="molecule type" value="Genomic_DNA"/>
</dbReference>
<dbReference type="InterPro" id="IPR026444">
    <property type="entry name" value="Secre_tail"/>
</dbReference>
<evidence type="ECO:0000313" key="3">
    <source>
        <dbReference type="EMBL" id="MEM0573252.1"/>
    </source>
</evidence>
<evidence type="ECO:0000256" key="1">
    <source>
        <dbReference type="ARBA" id="ARBA00022729"/>
    </source>
</evidence>
<protein>
    <submittedName>
        <fullName evidence="2">T9SS type A sorting domain-containing protein</fullName>
    </submittedName>
</protein>
<dbReference type="AlphaFoldDB" id="A0AB35YPT6"/>
<evidence type="ECO:0000313" key="5">
    <source>
        <dbReference type="Proteomes" id="UP001390963"/>
    </source>
</evidence>
<proteinExistence type="predicted"/>
<evidence type="ECO:0000313" key="4">
    <source>
        <dbReference type="Proteomes" id="UP001388259"/>
    </source>
</evidence>
<dbReference type="NCBIfam" id="TIGR04183">
    <property type="entry name" value="Por_Secre_tail"/>
    <property type="match status" value="1"/>
</dbReference>
<keyword evidence="5" id="KW-1185">Reference proteome</keyword>
<dbReference type="EMBL" id="JAZBJM010000001">
    <property type="protein sequence ID" value="MEM0516728.1"/>
    <property type="molecule type" value="Genomic_DNA"/>
</dbReference>
<dbReference type="Proteomes" id="UP001388259">
    <property type="component" value="Unassembled WGS sequence"/>
</dbReference>
<dbReference type="RefSeq" id="WP_342686331.1">
    <property type="nucleotide sequence ID" value="NZ_JAZBJM010000001.1"/>
</dbReference>
<comment type="caution">
    <text evidence="2">The sequence shown here is derived from an EMBL/GenBank/DDBJ whole genome shotgun (WGS) entry which is preliminary data.</text>
</comment>
<sequence length="645" mass="70699">MKNLLLFSIFLLTTANIFAQLRVRKNSGNDTYIYVDNTVLFVEQEISLGRNTPGGNTEASIYLRNNGQLIQGSSNSNNSGRGQISVQQNTPVTNAYAYYYWCSPVGDSGYLTTGQGGGNKNFGVGLLYEPQPGTSETAAQQVATTSGLNGLTTSPITVSTRWLYTFESPGTEREGNYTAMGGGLNAPPGFGFTMKGVGPITDPQLDQTYEFRGRPNNGTFTIPVAAPGGTEGMMTLTGNPYPSALDLNKLYYDPENTALGTFWYYDEDRTVASHYYATKPFGYGVYTIGPEDTDGDPYNGDNLGTYAAAPFSYYTSGGGTTGSGGTSSNSDDNKRFAPIAQGIMFVGDADGTVQIKNAHRVFYKEGEPGSVFQRPDGSNTEVENDSANGEREYATISDHANLSNRTPMMRLWAIFDKNVTRDMVIAFYDNATDGYDRGLDGLSAQDLHTDAYFPIGPDNARLPYVINGTNYVPEKYIPIAFKIRNTSLIELRLVEEINQPYERAYLYDSQENTYKQLNGATLARVTLTLPPGTYDNRFFIFFRGTNRPGGKTETELDIKSSIAENVSFFQNNKSRQLEVRNPEGYVIKSASVFDMSGKLIINEKNLGSKSQYSFYTGNLSSGVYLVKLVTDGDVAIDYKAVVHND</sequence>
<organism evidence="2 4">
    <name type="scientific">Aequorivita flava</name>
    <dbReference type="NCBI Taxonomy" id="3114371"/>
    <lineage>
        <taxon>Bacteria</taxon>
        <taxon>Pseudomonadati</taxon>
        <taxon>Bacteroidota</taxon>
        <taxon>Flavobacteriia</taxon>
        <taxon>Flavobacteriales</taxon>
        <taxon>Flavobacteriaceae</taxon>
        <taxon>Aequorivita</taxon>
    </lineage>
</organism>